<evidence type="ECO:0000256" key="5">
    <source>
        <dbReference type="ARBA" id="ARBA00038868"/>
    </source>
</evidence>
<reference evidence="7" key="2">
    <citation type="submission" date="2025-09" db="UniProtKB">
        <authorList>
            <consortium name="Ensembl"/>
        </authorList>
    </citation>
    <scope>IDENTIFICATION</scope>
</reference>
<dbReference type="GO" id="GO:0006508">
    <property type="term" value="P:proteolysis"/>
    <property type="evidence" value="ECO:0007669"/>
    <property type="project" value="InterPro"/>
</dbReference>
<evidence type="ECO:0000256" key="3">
    <source>
        <dbReference type="ARBA" id="ARBA00023157"/>
    </source>
</evidence>
<organism evidence="7 8">
    <name type="scientific">Neogobius melanostomus</name>
    <name type="common">round goby</name>
    <dbReference type="NCBI Taxonomy" id="47308"/>
    <lineage>
        <taxon>Eukaryota</taxon>
        <taxon>Metazoa</taxon>
        <taxon>Chordata</taxon>
        <taxon>Craniata</taxon>
        <taxon>Vertebrata</taxon>
        <taxon>Euteleostomi</taxon>
        <taxon>Actinopterygii</taxon>
        <taxon>Neopterygii</taxon>
        <taxon>Teleostei</taxon>
        <taxon>Neoteleostei</taxon>
        <taxon>Acanthomorphata</taxon>
        <taxon>Gobiaria</taxon>
        <taxon>Gobiiformes</taxon>
        <taxon>Gobioidei</taxon>
        <taxon>Gobiidae</taxon>
        <taxon>Benthophilinae</taxon>
        <taxon>Neogobiini</taxon>
        <taxon>Neogobius</taxon>
    </lineage>
</organism>
<evidence type="ECO:0000313" key="8">
    <source>
        <dbReference type="Proteomes" id="UP000694523"/>
    </source>
</evidence>
<reference evidence="7" key="1">
    <citation type="submission" date="2025-08" db="UniProtKB">
        <authorList>
            <consortium name="Ensembl"/>
        </authorList>
    </citation>
    <scope>IDENTIFICATION</scope>
</reference>
<dbReference type="GO" id="GO:0005576">
    <property type="term" value="C:extracellular region"/>
    <property type="evidence" value="ECO:0007669"/>
    <property type="project" value="UniProtKB-SubCell"/>
</dbReference>
<dbReference type="EC" id="3.4.21.4" evidence="5"/>
<protein>
    <recommendedName>
        <fullName evidence="5">trypsin</fullName>
        <ecNumber evidence="5">3.4.21.4</ecNumber>
    </recommendedName>
</protein>
<dbReference type="CDD" id="cd00190">
    <property type="entry name" value="Tryp_SPc"/>
    <property type="match status" value="1"/>
</dbReference>
<dbReference type="AlphaFoldDB" id="A0A8C6TUP2"/>
<dbReference type="PROSITE" id="PS50240">
    <property type="entry name" value="TRYPSIN_DOM"/>
    <property type="match status" value="1"/>
</dbReference>
<dbReference type="Pfam" id="PF00089">
    <property type="entry name" value="Trypsin"/>
    <property type="match status" value="1"/>
</dbReference>
<dbReference type="SMART" id="SM00020">
    <property type="entry name" value="Tryp_SPc"/>
    <property type="match status" value="1"/>
</dbReference>
<dbReference type="GO" id="GO:0004252">
    <property type="term" value="F:serine-type endopeptidase activity"/>
    <property type="evidence" value="ECO:0007669"/>
    <property type="project" value="UniProtKB-EC"/>
</dbReference>
<dbReference type="InterPro" id="IPR009003">
    <property type="entry name" value="Peptidase_S1_PA"/>
</dbReference>
<evidence type="ECO:0000256" key="4">
    <source>
        <dbReference type="ARBA" id="ARBA00036320"/>
    </source>
</evidence>
<accession>A0A8C6TUP2</accession>
<evidence type="ECO:0000256" key="1">
    <source>
        <dbReference type="ARBA" id="ARBA00004239"/>
    </source>
</evidence>
<dbReference type="FunFam" id="2.40.10.10:FF:000005">
    <property type="entry name" value="Serine protease 37"/>
    <property type="match status" value="1"/>
</dbReference>
<dbReference type="InterPro" id="IPR001314">
    <property type="entry name" value="Peptidase_S1A"/>
</dbReference>
<comment type="subcellular location">
    <subcellularLocation>
        <location evidence="1">Secreted</location>
        <location evidence="1">Extracellular space</location>
    </subcellularLocation>
</comment>
<name>A0A8C6TUP2_9GOBI</name>
<dbReference type="PANTHER" id="PTHR24271">
    <property type="entry name" value="KALLIKREIN-RELATED"/>
    <property type="match status" value="1"/>
</dbReference>
<keyword evidence="8" id="KW-1185">Reference proteome</keyword>
<dbReference type="Ensembl" id="ENSNMLT00000026339.1">
    <property type="protein sequence ID" value="ENSNMLP00000023540.1"/>
    <property type="gene ID" value="ENSNMLG00000015079.1"/>
</dbReference>
<evidence type="ECO:0000256" key="2">
    <source>
        <dbReference type="ARBA" id="ARBA00023145"/>
    </source>
</evidence>
<dbReference type="InterPro" id="IPR001254">
    <property type="entry name" value="Trypsin_dom"/>
</dbReference>
<evidence type="ECO:0000259" key="6">
    <source>
        <dbReference type="PROSITE" id="PS50240"/>
    </source>
</evidence>
<comment type="catalytic activity">
    <reaction evidence="4">
        <text>Preferential cleavage: Arg-|-Xaa, Lys-|-Xaa.</text>
        <dbReference type="EC" id="3.4.21.4"/>
    </reaction>
</comment>
<keyword evidence="2" id="KW-0865">Zymogen</keyword>
<keyword evidence="3" id="KW-1015">Disulfide bond</keyword>
<dbReference type="PANTHER" id="PTHR24271:SF87">
    <property type="entry name" value="ARGININE ESTERASE-LIKE-RELATED"/>
    <property type="match status" value="1"/>
</dbReference>
<dbReference type="SUPFAM" id="SSF50494">
    <property type="entry name" value="Trypsin-like serine proteases"/>
    <property type="match status" value="1"/>
</dbReference>
<dbReference type="Gene3D" id="2.40.10.10">
    <property type="entry name" value="Trypsin-like serine proteases"/>
    <property type="match status" value="2"/>
</dbReference>
<dbReference type="InterPro" id="IPR043504">
    <property type="entry name" value="Peptidase_S1_PA_chymotrypsin"/>
</dbReference>
<dbReference type="Proteomes" id="UP000694523">
    <property type="component" value="Unplaced"/>
</dbReference>
<dbReference type="PRINTS" id="PR00722">
    <property type="entry name" value="CHYMOTRYPSIN"/>
</dbReference>
<evidence type="ECO:0000313" key="7">
    <source>
        <dbReference type="Ensembl" id="ENSNMLP00000023540.1"/>
    </source>
</evidence>
<proteinExistence type="predicted"/>
<feature type="domain" description="Peptidase S1" evidence="6">
    <location>
        <begin position="35"/>
        <end position="255"/>
    </location>
</feature>
<sequence>ISSNYLFSLLASYYSSNSFVKRFHKIRNRVTGSLIVKGNKVEDVKAMQYMVSVQAQQSHRCGGFLVSANFVLTAARCSDHLDKVVLGSHNLDDSKKQKIGIEEQIKHPSYEEENNENNLMLLKVCKKKRKERNTHFILTYFFVFLGDRCEIAGWGATDEKVRTHVKDLYATKVSIIDRPRCMKEWPELPENVICAVGNNGIRTFEQVNTGDRGGPLVCDNIAVGIASFNRIKEIEGPNVFIDISKYLEWINQNMTKNNMLK</sequence>